<dbReference type="OrthoDB" id="10480400at2759"/>
<reference evidence="2 3" key="1">
    <citation type="submission" date="2008-03" db="EMBL/GenBank/DDBJ databases">
        <title>The Genome Sequence of Verticillium dahliae VdLs.17.</title>
        <authorList>
            <consortium name="The Broad Institute Genome Sequencing Platform"/>
            <person name="Ma L.-J.J."/>
            <person name="Klosterman S.J."/>
            <person name="Subbarao K."/>
            <person name="Dobinson K."/>
            <person name="Veronese P."/>
            <person name="Kang S."/>
            <person name="Gold S.E."/>
            <person name="Young S."/>
            <person name="Jaffe D."/>
            <person name="Gnerre S."/>
            <person name="Berlin A."/>
            <person name="Heiman D."/>
            <person name="Hepburn T."/>
            <person name="Sykes S."/>
            <person name="Alvarado L."/>
            <person name="Kodira C.D."/>
            <person name="Lander E."/>
            <person name="Galagan J."/>
            <person name="Nusbaum C."/>
            <person name="Birren B."/>
        </authorList>
    </citation>
    <scope>NUCLEOTIDE SEQUENCE [LARGE SCALE GENOMIC DNA]</scope>
    <source>
        <strain evidence="3">VdLs.17 / ATCC MYA-4575 / FGSC 10137</strain>
    </source>
</reference>
<proteinExistence type="predicted"/>
<reference evidence="3" key="2">
    <citation type="journal article" date="2011" name="PLoS Pathog.">
        <title>Comparative genomics yields insights into niche adaptation of plant vascular wilt pathogens.</title>
        <authorList>
            <person name="Klosterman S.J."/>
            <person name="Subbarao K.V."/>
            <person name="Kang S."/>
            <person name="Veronese P."/>
            <person name="Gold S.E."/>
            <person name="Thomma B.P.H.J."/>
            <person name="Chen Z."/>
            <person name="Henrissat B."/>
            <person name="Lee Y.-H."/>
            <person name="Park J."/>
            <person name="Garcia-Pedrajas M.D."/>
            <person name="Barbara D.J."/>
            <person name="Anchieta A."/>
            <person name="de Jonge R."/>
            <person name="Santhanam P."/>
            <person name="Maruthachalam K."/>
            <person name="Atallah Z."/>
            <person name="Amyotte S.G."/>
            <person name="Paz Z."/>
            <person name="Inderbitzin P."/>
            <person name="Hayes R.J."/>
            <person name="Heiman D.I."/>
            <person name="Young S."/>
            <person name="Zeng Q."/>
            <person name="Engels R."/>
            <person name="Galagan J."/>
            <person name="Cuomo C.A."/>
            <person name="Dobinson K.F."/>
            <person name="Ma L.-J."/>
        </authorList>
    </citation>
    <scope>NUCLEOTIDE SEQUENCE [LARGE SCALE GENOMIC DNA]</scope>
    <source>
        <strain evidence="3">VdLs.17 / ATCC MYA-4575 / FGSC 10137</strain>
    </source>
</reference>
<dbReference type="AlphaFoldDB" id="G2XB00"/>
<dbReference type="KEGG" id="vda:VDAG_07379"/>
<accession>G2XB00</accession>
<dbReference type="eggNOG" id="ENOG502TBKM">
    <property type="taxonomic scope" value="Eukaryota"/>
</dbReference>
<protein>
    <submittedName>
        <fullName evidence="2">Uncharacterized protein</fullName>
    </submittedName>
</protein>
<feature type="signal peptide" evidence="1">
    <location>
        <begin position="1"/>
        <end position="27"/>
    </location>
</feature>
<evidence type="ECO:0000313" key="3">
    <source>
        <dbReference type="Proteomes" id="UP000001611"/>
    </source>
</evidence>
<keyword evidence="3" id="KW-1185">Reference proteome</keyword>
<evidence type="ECO:0000256" key="1">
    <source>
        <dbReference type="SAM" id="SignalP"/>
    </source>
</evidence>
<gene>
    <name evidence="2" type="ORF">VDAG_07379</name>
</gene>
<keyword evidence="1" id="KW-0732">Signal</keyword>
<dbReference type="Proteomes" id="UP000001611">
    <property type="component" value="Unassembled WGS sequence"/>
</dbReference>
<evidence type="ECO:0000313" key="2">
    <source>
        <dbReference type="EMBL" id="EGY16215.1"/>
    </source>
</evidence>
<dbReference type="InParanoid" id="G2XB00"/>
<dbReference type="HOGENOM" id="CLU_2051451_0_0_1"/>
<dbReference type="RefSeq" id="XP_009654579.1">
    <property type="nucleotide sequence ID" value="XM_009656284.1"/>
</dbReference>
<feature type="chain" id="PRO_5003439658" evidence="1">
    <location>
        <begin position="28"/>
        <end position="120"/>
    </location>
</feature>
<sequence>MDHWRTHKLLAFLEGSLGFILIRSSKPQPVTTVCSTHVVQKSVNRTCQAPDDGTYTHRLHHCYSFDWPNHHSSPRVYLPIVPSENFQKGPNKAMGILSTSGSCHIFTVDNPLHCSMRLRD</sequence>
<name>G2XB00_VERDV</name>
<organism evidence="2 3">
    <name type="scientific">Verticillium dahliae (strain VdLs.17 / ATCC MYA-4575 / FGSC 10137)</name>
    <name type="common">Verticillium wilt</name>
    <dbReference type="NCBI Taxonomy" id="498257"/>
    <lineage>
        <taxon>Eukaryota</taxon>
        <taxon>Fungi</taxon>
        <taxon>Dikarya</taxon>
        <taxon>Ascomycota</taxon>
        <taxon>Pezizomycotina</taxon>
        <taxon>Sordariomycetes</taxon>
        <taxon>Hypocreomycetidae</taxon>
        <taxon>Glomerellales</taxon>
        <taxon>Plectosphaerellaceae</taxon>
        <taxon>Verticillium</taxon>
    </lineage>
</organism>
<dbReference type="GeneID" id="20708842"/>
<dbReference type="EMBL" id="DS572710">
    <property type="protein sequence ID" value="EGY16215.1"/>
    <property type="molecule type" value="Genomic_DNA"/>
</dbReference>